<evidence type="ECO:0000313" key="1">
    <source>
        <dbReference type="EMBL" id="QKD80846.1"/>
    </source>
</evidence>
<gene>
    <name evidence="1" type="ORF">HPC62_00485</name>
</gene>
<reference evidence="1 2" key="1">
    <citation type="submission" date="2020-05" db="EMBL/GenBank/DDBJ databases">
        <title>Complete genome sequence of of a novel Thermoleptolyngbya strain isolated from hot springs of Ganzi, Sichuan China.</title>
        <authorList>
            <person name="Tang J."/>
            <person name="Daroch M."/>
            <person name="Li L."/>
            <person name="Waleron K."/>
            <person name="Waleron M."/>
            <person name="Waleron M."/>
        </authorList>
    </citation>
    <scope>NUCLEOTIDE SEQUENCE [LARGE SCALE GENOMIC DNA]</scope>
    <source>
        <strain evidence="1 2">PKUAC-SCTA183</strain>
    </source>
</reference>
<keyword evidence="2" id="KW-1185">Reference proteome</keyword>
<organism evidence="1 2">
    <name type="scientific">Thermoleptolyngbya sichuanensis A183</name>
    <dbReference type="NCBI Taxonomy" id="2737172"/>
    <lineage>
        <taxon>Bacteria</taxon>
        <taxon>Bacillati</taxon>
        <taxon>Cyanobacteriota</taxon>
        <taxon>Cyanophyceae</taxon>
        <taxon>Oculatellales</taxon>
        <taxon>Oculatellaceae</taxon>
        <taxon>Thermoleptolyngbya</taxon>
        <taxon>Thermoleptolyngbya sichuanensis</taxon>
    </lineage>
</organism>
<dbReference type="AlphaFoldDB" id="A0A6M8B9R3"/>
<name>A0A6M8B9R3_9CYAN</name>
<proteinExistence type="predicted"/>
<dbReference type="KEGG" id="theu:HPC62_00485"/>
<dbReference type="EMBL" id="CP053661">
    <property type="protein sequence ID" value="QKD80846.1"/>
    <property type="molecule type" value="Genomic_DNA"/>
</dbReference>
<accession>A0A6M8B9R3</accession>
<evidence type="ECO:0000313" key="2">
    <source>
        <dbReference type="Proteomes" id="UP000505210"/>
    </source>
</evidence>
<sequence>MDKPATAKLTRLSLPLIERYFAVIIADLLVNGSSMSAKRIYLLPKIPNGCYEYNTTLFLSDSRSWVGLALHWLQSSISRADEDVTESFSVPNWAIAFCILGNIKNRQTLEAA</sequence>
<dbReference type="RefSeq" id="WP_172353279.1">
    <property type="nucleotide sequence ID" value="NZ_CP053661.1"/>
</dbReference>
<protein>
    <submittedName>
        <fullName evidence="1">Uncharacterized protein</fullName>
    </submittedName>
</protein>
<dbReference type="Proteomes" id="UP000505210">
    <property type="component" value="Chromosome"/>
</dbReference>